<sequence length="484" mass="52333">MIKLMHLNLPSYLATFGAKACKQCGCVHASRGAVAASPRSRSFFTGTSLANWKKKYAKREAKKAVVHEYVGENAERTTTVYAWGAADSGALGIPSYLRPNLKNLQRQFVISMINRPARVRFYDKQNMKALKVACGHGFTITSVKFESKNFLLGSGINTDSQIGFHEAPKGSGRIMDQLIEPGRIRLPLKRPDNCSVISMACGRAHSVIVVEDEGVFTLGNNALGQCGRSIVEGEDYSKNPTINRVKELPDDVIKVVCGQDHTLFLTESGQVYSCGLGADGQTGCGHYKTVGYPIQVKGDIEGERIISIGSRADCSLAVSDKGDVFGWGNSEYGQLGLVTEQTQVNRATHLPIPQCGRVVKAVSGASLCGLLNDAGQIFVWGFGILGKGPKLESTVEPSLIPEPIFGRNELNSDTKVVDIDCGLTHLAAINDQGDLYTWGKNSRGCLGLGEEKNQFFPWRVALPAQAVEFSCGTDHMAAICKSYT</sequence>
<evidence type="ECO:0000256" key="2">
    <source>
        <dbReference type="PROSITE-ProRule" id="PRU00235"/>
    </source>
</evidence>
<feature type="repeat" description="RCC1" evidence="2">
    <location>
        <begin position="213"/>
        <end position="268"/>
    </location>
</feature>
<dbReference type="Gene3D" id="2.130.10.30">
    <property type="entry name" value="Regulator of chromosome condensation 1/beta-lactamase-inhibitor protein II"/>
    <property type="match status" value="2"/>
</dbReference>
<feature type="repeat" description="RCC1" evidence="2">
    <location>
        <begin position="375"/>
        <end position="432"/>
    </location>
</feature>
<evidence type="ECO:0000313" key="5">
    <source>
        <dbReference type="Proteomes" id="UP001283361"/>
    </source>
</evidence>
<dbReference type="InterPro" id="IPR009091">
    <property type="entry name" value="RCC1/BLIP-II"/>
</dbReference>
<dbReference type="InterPro" id="IPR053035">
    <property type="entry name" value="Mitochondrial_GEF_domain"/>
</dbReference>
<keyword evidence="5" id="KW-1185">Reference proteome</keyword>
<feature type="domain" description="RCC1-like" evidence="3">
    <location>
        <begin position="238"/>
        <end position="482"/>
    </location>
</feature>
<gene>
    <name evidence="4" type="ORF">RRG08_007205</name>
</gene>
<dbReference type="Proteomes" id="UP001283361">
    <property type="component" value="Unassembled WGS sequence"/>
</dbReference>
<dbReference type="PROSITE" id="PS50012">
    <property type="entry name" value="RCC1_3"/>
    <property type="match status" value="7"/>
</dbReference>
<feature type="repeat" description="RCC1" evidence="2">
    <location>
        <begin position="269"/>
        <end position="321"/>
    </location>
</feature>
<evidence type="ECO:0000313" key="4">
    <source>
        <dbReference type="EMBL" id="KAK3798848.1"/>
    </source>
</evidence>
<feature type="repeat" description="RCC1" evidence="2">
    <location>
        <begin position="322"/>
        <end position="374"/>
    </location>
</feature>
<dbReference type="PRINTS" id="PR00633">
    <property type="entry name" value="RCCNDNSATION"/>
</dbReference>
<dbReference type="EMBL" id="JAWDGP010000620">
    <property type="protein sequence ID" value="KAK3798848.1"/>
    <property type="molecule type" value="Genomic_DNA"/>
</dbReference>
<dbReference type="Pfam" id="PF25390">
    <property type="entry name" value="WD40_RLD"/>
    <property type="match status" value="1"/>
</dbReference>
<feature type="repeat" description="RCC1" evidence="2">
    <location>
        <begin position="78"/>
        <end position="145"/>
    </location>
</feature>
<evidence type="ECO:0000259" key="3">
    <source>
        <dbReference type="Pfam" id="PF25390"/>
    </source>
</evidence>
<name>A0AAE1B378_9GAST</name>
<dbReference type="SUPFAM" id="SSF50985">
    <property type="entry name" value="RCC1/BLIP-II"/>
    <property type="match status" value="2"/>
</dbReference>
<feature type="repeat" description="RCC1" evidence="2">
    <location>
        <begin position="147"/>
        <end position="212"/>
    </location>
</feature>
<dbReference type="GO" id="GO:0005743">
    <property type="term" value="C:mitochondrial inner membrane"/>
    <property type="evidence" value="ECO:0007669"/>
    <property type="project" value="TreeGrafter"/>
</dbReference>
<proteinExistence type="predicted"/>
<dbReference type="PANTHER" id="PTHR46337">
    <property type="entry name" value="RCC1-LIKE G EXCHANGING FACTOR-LIKE PROTEIN"/>
    <property type="match status" value="1"/>
</dbReference>
<feature type="repeat" description="RCC1" evidence="2">
    <location>
        <begin position="433"/>
        <end position="482"/>
    </location>
</feature>
<dbReference type="AlphaFoldDB" id="A0AAE1B378"/>
<dbReference type="GO" id="GO:0019843">
    <property type="term" value="F:rRNA binding"/>
    <property type="evidence" value="ECO:0007669"/>
    <property type="project" value="TreeGrafter"/>
</dbReference>
<reference evidence="4" key="1">
    <citation type="journal article" date="2023" name="G3 (Bethesda)">
        <title>A reference genome for the long-term kleptoplast-retaining sea slug Elysia crispata morphotype clarki.</title>
        <authorList>
            <person name="Eastman K.E."/>
            <person name="Pendleton A.L."/>
            <person name="Shaikh M.A."/>
            <person name="Suttiyut T."/>
            <person name="Ogas R."/>
            <person name="Tomko P."/>
            <person name="Gavelis G."/>
            <person name="Widhalm J.R."/>
            <person name="Wisecaver J.H."/>
        </authorList>
    </citation>
    <scope>NUCLEOTIDE SEQUENCE</scope>
    <source>
        <strain evidence="4">ECLA1</strain>
    </source>
</reference>
<dbReference type="InterPro" id="IPR058923">
    <property type="entry name" value="RCC1-like_dom"/>
</dbReference>
<evidence type="ECO:0000256" key="1">
    <source>
        <dbReference type="ARBA" id="ARBA00022737"/>
    </source>
</evidence>
<accession>A0AAE1B378</accession>
<dbReference type="GO" id="GO:0070131">
    <property type="term" value="P:positive regulation of mitochondrial translation"/>
    <property type="evidence" value="ECO:0007669"/>
    <property type="project" value="TreeGrafter"/>
</dbReference>
<dbReference type="GO" id="GO:0005085">
    <property type="term" value="F:guanyl-nucleotide exchange factor activity"/>
    <property type="evidence" value="ECO:0007669"/>
    <property type="project" value="TreeGrafter"/>
</dbReference>
<dbReference type="Pfam" id="PF00415">
    <property type="entry name" value="RCC1"/>
    <property type="match status" value="1"/>
</dbReference>
<protein>
    <recommendedName>
        <fullName evidence="3">RCC1-like domain-containing protein</fullName>
    </recommendedName>
</protein>
<organism evidence="4 5">
    <name type="scientific">Elysia crispata</name>
    <name type="common">lettuce slug</name>
    <dbReference type="NCBI Taxonomy" id="231223"/>
    <lineage>
        <taxon>Eukaryota</taxon>
        <taxon>Metazoa</taxon>
        <taxon>Spiralia</taxon>
        <taxon>Lophotrochozoa</taxon>
        <taxon>Mollusca</taxon>
        <taxon>Gastropoda</taxon>
        <taxon>Heterobranchia</taxon>
        <taxon>Euthyneura</taxon>
        <taxon>Panpulmonata</taxon>
        <taxon>Sacoglossa</taxon>
        <taxon>Placobranchoidea</taxon>
        <taxon>Plakobranchidae</taxon>
        <taxon>Elysia</taxon>
    </lineage>
</organism>
<dbReference type="PANTHER" id="PTHR46337:SF1">
    <property type="entry name" value="RCC1-LIKE G EXCHANGING FACTOR-LIKE PROTEIN"/>
    <property type="match status" value="1"/>
</dbReference>
<comment type="caution">
    <text evidence="4">The sequence shown here is derived from an EMBL/GenBank/DDBJ whole genome shotgun (WGS) entry which is preliminary data.</text>
</comment>
<dbReference type="InterPro" id="IPR000408">
    <property type="entry name" value="Reg_chr_condens"/>
</dbReference>
<keyword evidence="1" id="KW-0677">Repeat</keyword>